<evidence type="ECO:0000313" key="1">
    <source>
        <dbReference type="EMBL" id="GHG61473.1"/>
    </source>
</evidence>
<comment type="caution">
    <text evidence="1">The sequence shown here is derived from an EMBL/GenBank/DDBJ whole genome shotgun (WGS) entry which is preliminary data.</text>
</comment>
<protein>
    <submittedName>
        <fullName evidence="1">Uncharacterized protein</fullName>
    </submittedName>
</protein>
<dbReference type="RefSeq" id="WP_189430003.1">
    <property type="nucleotide sequence ID" value="NZ_BNAO01000001.1"/>
</dbReference>
<gene>
    <name evidence="1" type="ORF">GCM10010919_05960</name>
</gene>
<keyword evidence="2" id="KW-1185">Reference proteome</keyword>
<accession>A0ABQ3KZ13</accession>
<reference evidence="2" key="1">
    <citation type="journal article" date="2019" name="Int. J. Syst. Evol. Microbiol.">
        <title>The Global Catalogue of Microorganisms (GCM) 10K type strain sequencing project: providing services to taxonomists for standard genome sequencing and annotation.</title>
        <authorList>
            <consortium name="The Broad Institute Genomics Platform"/>
            <consortium name="The Broad Institute Genome Sequencing Center for Infectious Disease"/>
            <person name="Wu L."/>
            <person name="Ma J."/>
        </authorList>
    </citation>
    <scope>NUCLEOTIDE SEQUENCE [LARGE SCALE GENOMIC DNA]</scope>
    <source>
        <strain evidence="2">CGMCC 1.7003</strain>
    </source>
</reference>
<name>A0ABQ3KZ13_9ALTE</name>
<dbReference type="Proteomes" id="UP000659697">
    <property type="component" value="Unassembled WGS sequence"/>
</dbReference>
<dbReference type="EMBL" id="BNAO01000001">
    <property type="protein sequence ID" value="GHG61473.1"/>
    <property type="molecule type" value="Genomic_DNA"/>
</dbReference>
<evidence type="ECO:0000313" key="2">
    <source>
        <dbReference type="Proteomes" id="UP000659697"/>
    </source>
</evidence>
<organism evidence="1 2">
    <name type="scientific">Alishewanella longhuensis</name>
    <dbReference type="NCBI Taxonomy" id="1091037"/>
    <lineage>
        <taxon>Bacteria</taxon>
        <taxon>Pseudomonadati</taxon>
        <taxon>Pseudomonadota</taxon>
        <taxon>Gammaproteobacteria</taxon>
        <taxon>Alteromonadales</taxon>
        <taxon>Alteromonadaceae</taxon>
        <taxon>Alishewanella</taxon>
    </lineage>
</organism>
<sequence>MTKNTCFNSNTKANINTIAHAINTETHAANSIDDEPKLVTVNPLLHREDIDIFDQVLMGAKQYYEMLKYHLEDRLEAKMPDFLDSKIYAHLFTIKDYVLYGKRPVGWFGDDFSFSVEESVIHSLYSIFKANLENLNYRHAELTTAERYFCCFVLSAWSRFRIDTGWLGEFTNENFDDVDDVYYTQADLASLIGVTCVQFGRLIEKIDPWLDDDNVISELIDENGDRLIDCINRIAKPAQVINGTRNSTLPMSAVIEIHWKEKFRRTFSLDDFRDSPEEIPYAYSVLSQYKELAGYSMYRNKHTKIKNVYPRKNALCLLNLLAVKGYYTPTH</sequence>
<proteinExistence type="predicted"/>